<proteinExistence type="inferred from homology"/>
<evidence type="ECO:0000313" key="3">
    <source>
        <dbReference type="Proteomes" id="UP000468735"/>
    </source>
</evidence>
<dbReference type="PANTHER" id="PTHR24305:SF166">
    <property type="entry name" value="CYTOCHROME P450 12A4, MITOCHONDRIAL-RELATED"/>
    <property type="match status" value="1"/>
</dbReference>
<dbReference type="OrthoDB" id="7376058at2"/>
<evidence type="ECO:0000256" key="1">
    <source>
        <dbReference type="ARBA" id="ARBA00010617"/>
    </source>
</evidence>
<dbReference type="GO" id="GO:0004497">
    <property type="term" value="F:monooxygenase activity"/>
    <property type="evidence" value="ECO:0007669"/>
    <property type="project" value="InterPro"/>
</dbReference>
<dbReference type="Pfam" id="PF00067">
    <property type="entry name" value="p450"/>
    <property type="match status" value="1"/>
</dbReference>
<reference evidence="2 3" key="1">
    <citation type="submission" date="2019-09" db="EMBL/GenBank/DDBJ databases">
        <title>Actinomadura physcomitrii sp. nov., a novel actinomycete isolated from moss [Physcomitrium sphaericum (Ludw) Fuernr].</title>
        <authorList>
            <person name="Zhuang X."/>
            <person name="Liu C."/>
        </authorList>
    </citation>
    <scope>NUCLEOTIDE SEQUENCE [LARGE SCALE GENOMIC DNA]</scope>
    <source>
        <strain evidence="2 3">HMC1</strain>
    </source>
</reference>
<dbReference type="GO" id="GO:0016705">
    <property type="term" value="F:oxidoreductase activity, acting on paired donors, with incorporation or reduction of molecular oxygen"/>
    <property type="evidence" value="ECO:0007669"/>
    <property type="project" value="InterPro"/>
</dbReference>
<dbReference type="PANTHER" id="PTHR24305">
    <property type="entry name" value="CYTOCHROME P450"/>
    <property type="match status" value="1"/>
</dbReference>
<dbReference type="InterPro" id="IPR001128">
    <property type="entry name" value="Cyt_P450"/>
</dbReference>
<evidence type="ECO:0000313" key="2">
    <source>
        <dbReference type="EMBL" id="KAB2346610.1"/>
    </source>
</evidence>
<comment type="similarity">
    <text evidence="1">Belongs to the cytochrome P450 family.</text>
</comment>
<name>A0A6H9YZ66_9ACTN</name>
<gene>
    <name evidence="2" type="ORF">F8566_23125</name>
</gene>
<organism evidence="2 3">
    <name type="scientific">Actinomadura rudentiformis</name>
    <dbReference type="NCBI Taxonomy" id="359158"/>
    <lineage>
        <taxon>Bacteria</taxon>
        <taxon>Bacillati</taxon>
        <taxon>Actinomycetota</taxon>
        <taxon>Actinomycetes</taxon>
        <taxon>Streptosporangiales</taxon>
        <taxon>Thermomonosporaceae</taxon>
        <taxon>Actinomadura</taxon>
    </lineage>
</organism>
<dbReference type="Proteomes" id="UP000468735">
    <property type="component" value="Unassembled WGS sequence"/>
</dbReference>
<dbReference type="SUPFAM" id="SSF48264">
    <property type="entry name" value="Cytochrome P450"/>
    <property type="match status" value="1"/>
</dbReference>
<dbReference type="AlphaFoldDB" id="A0A6H9YZ66"/>
<sequence>MERKRHARQEVPQASAGDSLRIAVQVLAPTLVRGILARRPRVVAAAERLDADRKAGRLLQRMRAKYGPGPIRLWSPLRSIALVLSEEDVRRVLEGSPEPFAVANREKRAALWHFQPHGLLTASGTDRTDRRRFNEAVLNTHRPVHQYGDLIAGKIASEAAELMAGTDTLTWDDFRVAWWRVIRRVVLGDAARDDDRVSDLLTRLRMEANWAFAPRRPQIYREFRQRLDGYVRNAEHGSLAELVATTPATGRTKPQAQMPQWLFAFEPAGMAAYCALALLATHPEQARRAYAEIEGRDLSEPQDLPFLRACVQESVRLWPTTLAILRDTTTATDWDGRTLPAHTALLIPTAFVQRDEQTLHYADTFAPDVWLDGTAQRNWAAIPFSGGPGECPGRNLVLLTTSQFLAHLLAGHAYRQTGGQRLSPDQPLPRTLNPFGLRLDVERTR</sequence>
<dbReference type="GO" id="GO:0005506">
    <property type="term" value="F:iron ion binding"/>
    <property type="evidence" value="ECO:0007669"/>
    <property type="project" value="InterPro"/>
</dbReference>
<comment type="caution">
    <text evidence="2">The sequence shown here is derived from an EMBL/GenBank/DDBJ whole genome shotgun (WGS) entry which is preliminary data.</text>
</comment>
<protein>
    <submittedName>
        <fullName evidence="2">Cytochrome P450</fullName>
    </submittedName>
</protein>
<keyword evidence="3" id="KW-1185">Reference proteome</keyword>
<dbReference type="InterPro" id="IPR036396">
    <property type="entry name" value="Cyt_P450_sf"/>
</dbReference>
<dbReference type="InterPro" id="IPR050121">
    <property type="entry name" value="Cytochrome_P450_monoxygenase"/>
</dbReference>
<dbReference type="GO" id="GO:0020037">
    <property type="term" value="F:heme binding"/>
    <property type="evidence" value="ECO:0007669"/>
    <property type="project" value="InterPro"/>
</dbReference>
<accession>A0A6H9YZ66</accession>
<dbReference type="EMBL" id="WBMT01000011">
    <property type="protein sequence ID" value="KAB2346610.1"/>
    <property type="molecule type" value="Genomic_DNA"/>
</dbReference>
<dbReference type="Gene3D" id="1.10.630.10">
    <property type="entry name" value="Cytochrome P450"/>
    <property type="match status" value="1"/>
</dbReference>